<gene>
    <name evidence="1" type="ORF">Lgra_3337</name>
    <name evidence="2" type="ORF">NCTC12388_02111</name>
</gene>
<name>A0A378JC51_9GAMM</name>
<dbReference type="RefSeq" id="WP_058500295.1">
    <property type="nucleotide sequence ID" value="NZ_CAAAHW010000005.1"/>
</dbReference>
<proteinExistence type="predicted"/>
<organism evidence="2 4">
    <name type="scientific">Legionella gratiana</name>
    <dbReference type="NCBI Taxonomy" id="45066"/>
    <lineage>
        <taxon>Bacteria</taxon>
        <taxon>Pseudomonadati</taxon>
        <taxon>Pseudomonadota</taxon>
        <taxon>Gammaproteobacteria</taxon>
        <taxon>Legionellales</taxon>
        <taxon>Legionellaceae</taxon>
        <taxon>Legionella</taxon>
    </lineage>
</organism>
<reference evidence="1 3" key="1">
    <citation type="submission" date="2015-11" db="EMBL/GenBank/DDBJ databases">
        <title>Genomic analysis of 38 Legionella species identifies large and diverse effector repertoires.</title>
        <authorList>
            <person name="Burstein D."/>
            <person name="Amaro F."/>
            <person name="Zusman T."/>
            <person name="Lifshitz Z."/>
            <person name="Cohen O."/>
            <person name="Gilbert J.A."/>
            <person name="Pupko T."/>
            <person name="Shuman H.A."/>
            <person name="Segal G."/>
        </authorList>
    </citation>
    <scope>NUCLEOTIDE SEQUENCE [LARGE SCALE GENOMIC DNA]</scope>
    <source>
        <strain evidence="1 3">Lyon 8420412</strain>
    </source>
</reference>
<sequence length="106" mass="12426">MLATINKSKLSDKYARQGKEFIIGDVNERNELDNELMMYNKILDIVNKTLDDLHNSRPVDIVDKMNDLLKDDNKDNKQIYDILYNNMPKEIQDKLPPSPEKSNQMK</sequence>
<dbReference type="Proteomes" id="UP000054691">
    <property type="component" value="Unassembled WGS sequence"/>
</dbReference>
<accession>A0A378JC51</accession>
<evidence type="ECO:0000313" key="2">
    <source>
        <dbReference type="EMBL" id="STX45382.1"/>
    </source>
</evidence>
<dbReference type="Proteomes" id="UP000254476">
    <property type="component" value="Unassembled WGS sequence"/>
</dbReference>
<dbReference type="AlphaFoldDB" id="A0A378JC51"/>
<reference evidence="2 4" key="2">
    <citation type="submission" date="2018-06" db="EMBL/GenBank/DDBJ databases">
        <authorList>
            <consortium name="Pathogen Informatics"/>
            <person name="Doyle S."/>
        </authorList>
    </citation>
    <scope>NUCLEOTIDE SEQUENCE [LARGE SCALE GENOMIC DNA]</scope>
    <source>
        <strain evidence="2 4">NCTC12388</strain>
    </source>
</reference>
<evidence type="ECO:0000313" key="3">
    <source>
        <dbReference type="Proteomes" id="UP000054691"/>
    </source>
</evidence>
<dbReference type="EMBL" id="LNYE01000029">
    <property type="protein sequence ID" value="KTD06560.1"/>
    <property type="molecule type" value="Genomic_DNA"/>
</dbReference>
<evidence type="ECO:0000313" key="1">
    <source>
        <dbReference type="EMBL" id="KTD06560.1"/>
    </source>
</evidence>
<dbReference type="EMBL" id="UGOB01000001">
    <property type="protein sequence ID" value="STX45382.1"/>
    <property type="molecule type" value="Genomic_DNA"/>
</dbReference>
<evidence type="ECO:0000313" key="4">
    <source>
        <dbReference type="Proteomes" id="UP000254476"/>
    </source>
</evidence>
<keyword evidence="3" id="KW-1185">Reference proteome</keyword>
<protein>
    <submittedName>
        <fullName evidence="2">Uncharacterized protein</fullName>
    </submittedName>
</protein>